<evidence type="ECO:0000256" key="9">
    <source>
        <dbReference type="SAM" id="Coils"/>
    </source>
</evidence>
<evidence type="ECO:0000259" key="12">
    <source>
        <dbReference type="Pfam" id="PF07885"/>
    </source>
</evidence>
<evidence type="ECO:0000256" key="2">
    <source>
        <dbReference type="ARBA" id="ARBA00022448"/>
    </source>
</evidence>
<dbReference type="GO" id="GO:0015271">
    <property type="term" value="F:outward rectifier potassium channel activity"/>
    <property type="evidence" value="ECO:0007669"/>
    <property type="project" value="TreeGrafter"/>
</dbReference>
<evidence type="ECO:0000256" key="8">
    <source>
        <dbReference type="RuleBase" id="RU003857"/>
    </source>
</evidence>
<sequence>MDLKKIENINRIVMDSMSQSKNSAPAVVRRKYIRTSSKPKPRDQTPDPSCRTQSSQKNTDEESCSSADFFFAAENGTRSTSVSVPTSPIAVTAPTSPITPSPEPSKQINDVNVVSNGDIIKLANISNVTKHPEIEPGGHMSKILSRRSKAMSSKANRSQSTPRKESETQTKTTAIISYASEVPASKRSLSLPRNKEDSSESDAALVARLTIPAPAYQPQYTTNNIDPTDTKSLKLEMNLRKFEEERKKFELEKLRFIQQKKELDRMRLARFEKYKQQIANNEQNKGLSPFTLNVKESGIRPDSPMPKKMTKTKDRRMKMKKYNDYVSSTADSSDYEGSDEGAKLRSRKASKSPRRKPSKSPRRPHSKPRLPPDVMIESPDESNEINVNSIQEFGKALQVRRKPSYRRKSETETEIKPSNGVHLTPEILIKPPQEEEKDKPVDLRYPIFVDAYAHYPDLPKIGVKSYVKPFYYEAKIVWRQLKAAHPTEVQLIRTQFRKCLSMCGFLMILCGLGALAFRHLEGNWESMYKCGSKRIRRTFIDDLWKFSQNLREEDWKTKARTQLKLFEEELQVAYDAGVKSYSGLTVWSFINSALFCLSVVTTIGYGHITPKTPLGKALTMVYALIGVPLFLIVLADFGKLLTRIIKFLWAYVRRLYYTGSCRRVRKQTQVQEMMRGINVMYDMVRRPSQMVTTLGVMQTVPGGPHTTPSHASPTPTAISGASTLSRPTCESPTLPDIEIDEEFNLPITLALLILIGYMLIGATVYSTWETSWGFFNAFYFVFISMSTIGFGDYVPEHPIYMMCSIIYLIFGLALTSMCINVVQIKLSDTFRMASAKLGATIGLQNMETASVMEHTPVELASVHITNQEGEGKAEIQEVPPLLSKGETKPEPGRPPKSKFDFSNDEKEKNKSKKKDGKK</sequence>
<feature type="transmembrane region" description="Helical" evidence="11">
    <location>
        <begin position="799"/>
        <end position="822"/>
    </location>
</feature>
<dbReference type="AlphaFoldDB" id="A0A336MPF6"/>
<feature type="compositionally biased region" description="Basic residues" evidence="10">
    <location>
        <begin position="28"/>
        <end position="39"/>
    </location>
</feature>
<feature type="transmembrane region" description="Helical" evidence="11">
    <location>
        <begin position="584"/>
        <end position="605"/>
    </location>
</feature>
<feature type="compositionally biased region" description="Polar residues" evidence="10">
    <location>
        <begin position="46"/>
        <end position="57"/>
    </location>
</feature>
<evidence type="ECO:0000256" key="6">
    <source>
        <dbReference type="ARBA" id="ARBA00023136"/>
    </source>
</evidence>
<organism evidence="13">
    <name type="scientific">Culicoides sonorensis</name>
    <name type="common">Biting midge</name>
    <dbReference type="NCBI Taxonomy" id="179676"/>
    <lineage>
        <taxon>Eukaryota</taxon>
        <taxon>Metazoa</taxon>
        <taxon>Ecdysozoa</taxon>
        <taxon>Arthropoda</taxon>
        <taxon>Hexapoda</taxon>
        <taxon>Insecta</taxon>
        <taxon>Pterygota</taxon>
        <taxon>Neoptera</taxon>
        <taxon>Endopterygota</taxon>
        <taxon>Diptera</taxon>
        <taxon>Nematocera</taxon>
        <taxon>Chironomoidea</taxon>
        <taxon>Ceratopogonidae</taxon>
        <taxon>Ceratopogoninae</taxon>
        <taxon>Culicoides</taxon>
        <taxon>Monoculicoides</taxon>
    </lineage>
</organism>
<evidence type="ECO:0000256" key="1">
    <source>
        <dbReference type="ARBA" id="ARBA00004141"/>
    </source>
</evidence>
<feature type="domain" description="Potassium channel" evidence="12">
    <location>
        <begin position="753"/>
        <end position="826"/>
    </location>
</feature>
<dbReference type="SUPFAM" id="SSF81324">
    <property type="entry name" value="Voltage-gated potassium channels"/>
    <property type="match status" value="2"/>
</dbReference>
<keyword evidence="2 8" id="KW-0813">Transport</keyword>
<keyword evidence="9" id="KW-0175">Coiled coil</keyword>
<dbReference type="PANTHER" id="PTHR11003:SF335">
    <property type="entry name" value="POTASSIUM CHANNEL DOMAIN-CONTAINING PROTEIN"/>
    <property type="match status" value="1"/>
</dbReference>
<keyword evidence="4 11" id="KW-1133">Transmembrane helix</keyword>
<dbReference type="EMBL" id="UFQT01001350">
    <property type="protein sequence ID" value="SSX30157.1"/>
    <property type="molecule type" value="Genomic_DNA"/>
</dbReference>
<feature type="compositionally biased region" description="Low complexity" evidence="10">
    <location>
        <begin position="704"/>
        <end position="717"/>
    </location>
</feature>
<feature type="transmembrane region" description="Helical" evidence="11">
    <location>
        <begin position="772"/>
        <end position="793"/>
    </location>
</feature>
<feature type="transmembrane region" description="Helical" evidence="11">
    <location>
        <begin position="743"/>
        <end position="765"/>
    </location>
</feature>
<comment type="subcellular location">
    <subcellularLocation>
        <location evidence="1">Membrane</location>
        <topology evidence="1">Multi-pass membrane protein</topology>
    </subcellularLocation>
</comment>
<feature type="transmembrane region" description="Helical" evidence="11">
    <location>
        <begin position="499"/>
        <end position="517"/>
    </location>
</feature>
<dbReference type="InterPro" id="IPR013099">
    <property type="entry name" value="K_chnl_dom"/>
</dbReference>
<protein>
    <submittedName>
        <fullName evidence="13">CSON002140 protein</fullName>
    </submittedName>
</protein>
<keyword evidence="3 8" id="KW-0812">Transmembrane</keyword>
<dbReference type="Gene3D" id="1.10.287.70">
    <property type="match status" value="1"/>
</dbReference>
<keyword evidence="7 8" id="KW-0407">Ion channel</keyword>
<feature type="region of interest" description="Disordered" evidence="10">
    <location>
        <begin position="280"/>
        <end position="380"/>
    </location>
</feature>
<feature type="region of interest" description="Disordered" evidence="10">
    <location>
        <begin position="128"/>
        <end position="179"/>
    </location>
</feature>
<feature type="transmembrane region" description="Helical" evidence="11">
    <location>
        <begin position="617"/>
        <end position="635"/>
    </location>
</feature>
<feature type="region of interest" description="Disordered" evidence="10">
    <location>
        <begin position="15"/>
        <end position="64"/>
    </location>
</feature>
<feature type="compositionally biased region" description="Basic and acidic residues" evidence="10">
    <location>
        <begin position="885"/>
        <end position="908"/>
    </location>
</feature>
<feature type="compositionally biased region" description="Low complexity" evidence="10">
    <location>
        <begin position="79"/>
        <end position="96"/>
    </location>
</feature>
<reference evidence="13" key="1">
    <citation type="submission" date="2018-07" db="EMBL/GenBank/DDBJ databases">
        <authorList>
            <person name="Quirk P.G."/>
            <person name="Krulwich T.A."/>
        </authorList>
    </citation>
    <scope>NUCLEOTIDE SEQUENCE</scope>
</reference>
<feature type="coiled-coil region" evidence="9">
    <location>
        <begin position="232"/>
        <end position="259"/>
    </location>
</feature>
<evidence type="ECO:0000256" key="3">
    <source>
        <dbReference type="ARBA" id="ARBA00022692"/>
    </source>
</evidence>
<name>A0A336MPF6_CULSO</name>
<dbReference type="GO" id="GO:0022841">
    <property type="term" value="F:potassium ion leak channel activity"/>
    <property type="evidence" value="ECO:0007669"/>
    <property type="project" value="TreeGrafter"/>
</dbReference>
<dbReference type="GO" id="GO:0005886">
    <property type="term" value="C:plasma membrane"/>
    <property type="evidence" value="ECO:0007669"/>
    <property type="project" value="TreeGrafter"/>
</dbReference>
<dbReference type="GO" id="GO:0030322">
    <property type="term" value="P:stabilization of membrane potential"/>
    <property type="evidence" value="ECO:0007669"/>
    <property type="project" value="TreeGrafter"/>
</dbReference>
<evidence type="ECO:0000313" key="13">
    <source>
        <dbReference type="EMBL" id="SSX30157.1"/>
    </source>
</evidence>
<evidence type="ECO:0000256" key="7">
    <source>
        <dbReference type="ARBA" id="ARBA00023303"/>
    </source>
</evidence>
<feature type="domain" description="Potassium channel" evidence="12">
    <location>
        <begin position="584"/>
        <end position="642"/>
    </location>
</feature>
<dbReference type="InterPro" id="IPR003280">
    <property type="entry name" value="2pore_dom_K_chnl"/>
</dbReference>
<feature type="region of interest" description="Disordered" evidence="10">
    <location>
        <begin position="77"/>
        <end position="109"/>
    </location>
</feature>
<feature type="region of interest" description="Disordered" evidence="10">
    <location>
        <begin position="702"/>
        <end position="727"/>
    </location>
</feature>
<feature type="compositionally biased region" description="Basic residues" evidence="10">
    <location>
        <begin position="308"/>
        <end position="320"/>
    </location>
</feature>
<comment type="similarity">
    <text evidence="8">Belongs to the two pore domain potassium channel (TC 1.A.1.8) family.</text>
</comment>
<proteinExistence type="inferred from homology"/>
<dbReference type="VEuPathDB" id="VectorBase:CSON002140"/>
<feature type="compositionally biased region" description="Basic residues" evidence="10">
    <location>
        <begin position="909"/>
        <end position="918"/>
    </location>
</feature>
<evidence type="ECO:0000256" key="11">
    <source>
        <dbReference type="SAM" id="Phobius"/>
    </source>
</evidence>
<accession>A0A336MPF6</accession>
<gene>
    <name evidence="13" type="primary">CSON002140</name>
</gene>
<evidence type="ECO:0000256" key="5">
    <source>
        <dbReference type="ARBA" id="ARBA00023065"/>
    </source>
</evidence>
<keyword evidence="5 8" id="KW-0406">Ion transport</keyword>
<feature type="compositionally biased region" description="Polar residues" evidence="10">
    <location>
        <begin position="150"/>
        <end position="161"/>
    </location>
</feature>
<keyword evidence="6 11" id="KW-0472">Membrane</keyword>
<feature type="region of interest" description="Disordered" evidence="10">
    <location>
        <begin position="868"/>
        <end position="918"/>
    </location>
</feature>
<evidence type="ECO:0000256" key="10">
    <source>
        <dbReference type="SAM" id="MobiDB-lite"/>
    </source>
</evidence>
<dbReference type="Pfam" id="PF07885">
    <property type="entry name" value="Ion_trans_2"/>
    <property type="match status" value="2"/>
</dbReference>
<dbReference type="PRINTS" id="PR01333">
    <property type="entry name" value="2POREKCHANEL"/>
</dbReference>
<evidence type="ECO:0000256" key="4">
    <source>
        <dbReference type="ARBA" id="ARBA00022989"/>
    </source>
</evidence>
<dbReference type="PANTHER" id="PTHR11003">
    <property type="entry name" value="POTASSIUM CHANNEL, SUBFAMILY K"/>
    <property type="match status" value="1"/>
</dbReference>
<feature type="compositionally biased region" description="Basic residues" evidence="10">
    <location>
        <begin position="344"/>
        <end position="368"/>
    </location>
</feature>